<evidence type="ECO:0000256" key="7">
    <source>
        <dbReference type="RuleBase" id="RU003829"/>
    </source>
</evidence>
<evidence type="ECO:0000259" key="8">
    <source>
        <dbReference type="PROSITE" id="PS50069"/>
    </source>
</evidence>
<dbReference type="InterPro" id="IPR036388">
    <property type="entry name" value="WH-like_DNA-bd_sf"/>
</dbReference>
<keyword evidence="3" id="KW-1017">Isopeptide bond</keyword>
<dbReference type="GO" id="GO:0006511">
    <property type="term" value="P:ubiquitin-dependent protein catabolic process"/>
    <property type="evidence" value="ECO:0007669"/>
    <property type="project" value="InterPro"/>
</dbReference>
<name>A0A212C0Z2_CEREH</name>
<reference evidence="9 10" key="1">
    <citation type="journal article" date="2018" name="Mol. Genet. Genomics">
        <title>The red deer Cervus elaphus genome CerEla1.0: sequencing, annotating, genes, and chromosomes.</title>
        <authorList>
            <person name="Bana N.A."/>
            <person name="Nyiri A."/>
            <person name="Nagy J."/>
            <person name="Frank K."/>
            <person name="Nagy T."/>
            <person name="Steger V."/>
            <person name="Schiller M."/>
            <person name="Lakatos P."/>
            <person name="Sugar L."/>
            <person name="Horn P."/>
            <person name="Barta E."/>
            <person name="Orosz L."/>
        </authorList>
    </citation>
    <scope>NUCLEOTIDE SEQUENCE [LARGE SCALE GENOMIC DNA]</scope>
    <source>
        <strain evidence="9">Hungarian</strain>
    </source>
</reference>
<dbReference type="OrthoDB" id="27073at2759"/>
<gene>
    <name evidence="9" type="ORF">Celaphus_00009485</name>
</gene>
<evidence type="ECO:0000256" key="5">
    <source>
        <dbReference type="ARBA" id="ARBA00022843"/>
    </source>
</evidence>
<evidence type="ECO:0000256" key="1">
    <source>
        <dbReference type="ARBA" id="ARBA00004906"/>
    </source>
</evidence>
<dbReference type="SUPFAM" id="SSF46785">
    <property type="entry name" value="Winged helix' DNA-binding domain"/>
    <property type="match status" value="1"/>
</dbReference>
<dbReference type="FunFam" id="1.20.1310.10:FF:000002">
    <property type="entry name" value="cullin-3 isoform X1"/>
    <property type="match status" value="1"/>
</dbReference>
<evidence type="ECO:0000313" key="10">
    <source>
        <dbReference type="Proteomes" id="UP000242450"/>
    </source>
</evidence>
<dbReference type="Pfam" id="PF10557">
    <property type="entry name" value="Cullin_Nedd8"/>
    <property type="match status" value="1"/>
</dbReference>
<dbReference type="GO" id="GO:0016567">
    <property type="term" value="P:protein ubiquitination"/>
    <property type="evidence" value="ECO:0007669"/>
    <property type="project" value="UniProtKB-UniPathway"/>
</dbReference>
<dbReference type="UniPathway" id="UPA00143"/>
<keyword evidence="5" id="KW-0832">Ubl conjugation</keyword>
<dbReference type="InterPro" id="IPR019559">
    <property type="entry name" value="Cullin_neddylation_domain"/>
</dbReference>
<dbReference type="InterPro" id="IPR016159">
    <property type="entry name" value="Cullin_repeat-like_dom_sf"/>
</dbReference>
<dbReference type="InterPro" id="IPR036317">
    <property type="entry name" value="Cullin_homology_sf"/>
</dbReference>
<comment type="caution">
    <text evidence="9">The sequence shown here is derived from an EMBL/GenBank/DDBJ whole genome shotgun (WGS) entry which is preliminary data.</text>
</comment>
<dbReference type="SMART" id="SM00884">
    <property type="entry name" value="Cullin_Nedd8"/>
    <property type="match status" value="1"/>
</dbReference>
<dbReference type="Gene3D" id="3.30.230.130">
    <property type="entry name" value="Cullin, Chain C, Domain 2"/>
    <property type="match status" value="1"/>
</dbReference>
<dbReference type="SUPFAM" id="SSF74788">
    <property type="entry name" value="Cullin repeat-like"/>
    <property type="match status" value="1"/>
</dbReference>
<dbReference type="InterPro" id="IPR016158">
    <property type="entry name" value="Cullin_homology"/>
</dbReference>
<dbReference type="FunFam" id="1.20.1310.10:FF:000004">
    <property type="entry name" value="Cullin 4B"/>
    <property type="match status" value="1"/>
</dbReference>
<dbReference type="AlphaFoldDB" id="A0A212C0Z2"/>
<keyword evidence="10" id="KW-1185">Reference proteome</keyword>
<dbReference type="InterPro" id="IPR036390">
    <property type="entry name" value="WH_DNA-bd_sf"/>
</dbReference>
<dbReference type="Gene3D" id="1.20.1310.10">
    <property type="entry name" value="Cullin Repeats"/>
    <property type="match status" value="2"/>
</dbReference>
<evidence type="ECO:0000256" key="4">
    <source>
        <dbReference type="ARBA" id="ARBA00022786"/>
    </source>
</evidence>
<dbReference type="Pfam" id="PF00888">
    <property type="entry name" value="Cullin"/>
    <property type="match status" value="2"/>
</dbReference>
<dbReference type="InterPro" id="IPR045093">
    <property type="entry name" value="Cullin"/>
</dbReference>
<evidence type="ECO:0000256" key="2">
    <source>
        <dbReference type="ARBA" id="ARBA00006019"/>
    </source>
</evidence>
<evidence type="ECO:0000313" key="9">
    <source>
        <dbReference type="EMBL" id="OWJ99541.1"/>
    </source>
</evidence>
<accession>A0A212C0Z2</accession>
<dbReference type="Proteomes" id="UP000242450">
    <property type="component" value="Chromosome X"/>
</dbReference>
<comment type="pathway">
    <text evidence="1">Protein modification; protein ubiquitination.</text>
</comment>
<comment type="similarity">
    <text evidence="2 6 7">Belongs to the cullin family.</text>
</comment>
<dbReference type="EMBL" id="MKHE01000034">
    <property type="protein sequence ID" value="OWJ99541.1"/>
    <property type="molecule type" value="Genomic_DNA"/>
</dbReference>
<dbReference type="InterPro" id="IPR001373">
    <property type="entry name" value="Cullin_N"/>
</dbReference>
<organism evidence="9 10">
    <name type="scientific">Cervus elaphus hippelaphus</name>
    <name type="common">European red deer</name>
    <dbReference type="NCBI Taxonomy" id="46360"/>
    <lineage>
        <taxon>Eukaryota</taxon>
        <taxon>Metazoa</taxon>
        <taxon>Chordata</taxon>
        <taxon>Craniata</taxon>
        <taxon>Vertebrata</taxon>
        <taxon>Euteleostomi</taxon>
        <taxon>Mammalia</taxon>
        <taxon>Eutheria</taxon>
        <taxon>Laurasiatheria</taxon>
        <taxon>Artiodactyla</taxon>
        <taxon>Ruminantia</taxon>
        <taxon>Pecora</taxon>
        <taxon>Cervidae</taxon>
        <taxon>Cervinae</taxon>
        <taxon>Cervus</taxon>
    </lineage>
</organism>
<proteinExistence type="inferred from homology"/>
<evidence type="ECO:0000256" key="6">
    <source>
        <dbReference type="PROSITE-ProRule" id="PRU00330"/>
    </source>
</evidence>
<dbReference type="Gene3D" id="1.10.10.10">
    <property type="entry name" value="Winged helix-like DNA-binding domain superfamily/Winged helix DNA-binding domain"/>
    <property type="match status" value="1"/>
</dbReference>
<dbReference type="PROSITE" id="PS50069">
    <property type="entry name" value="CULLIN_2"/>
    <property type="match status" value="1"/>
</dbReference>
<dbReference type="SMART" id="SM00182">
    <property type="entry name" value="CULLIN"/>
    <property type="match status" value="1"/>
</dbReference>
<dbReference type="SUPFAM" id="SSF75632">
    <property type="entry name" value="Cullin homology domain"/>
    <property type="match status" value="2"/>
</dbReference>
<feature type="domain" description="Cullin family profile" evidence="8">
    <location>
        <begin position="158"/>
        <end position="238"/>
    </location>
</feature>
<keyword evidence="4" id="KW-0833">Ubl conjugation pathway</keyword>
<dbReference type="GO" id="GO:0031625">
    <property type="term" value="F:ubiquitin protein ligase binding"/>
    <property type="evidence" value="ECO:0007669"/>
    <property type="project" value="InterPro"/>
</dbReference>
<evidence type="ECO:0000256" key="3">
    <source>
        <dbReference type="ARBA" id="ARBA00022499"/>
    </source>
</evidence>
<sequence length="343" mass="39933">MGLELFRAHIISDQKVQNKTIDGILLLIERERNGEAIDRSLLRSLLSMLSDLQVPEYLHHVNKRLEEEADRLITYLDQTTHRVRGGVQVLLQQWIEYIKAFGSTIVINPEKDKTMVQELLDFKDKVDHIIDICFLKNEKFINAMKEAFETFINKRPNKPAELIAKYVDSKLRAGNKEATDEELEKMLDKIMIIFRFIYGKDVFEAFYKKDLAKRLLVGKSASVDAEKSMLSKLKHEDGELRRTLQSLACGKARVLAKNPKGKDIEDGDKFICNDDFKHKLFRIKINQIQMKETVEEQASTTERVFQDRQYQIDAAIVRIMKMRKTLSHNLLVSEVYNQLKFPV</sequence>
<protein>
    <recommendedName>
        <fullName evidence="8">Cullin family profile domain-containing protein</fullName>
    </recommendedName>
</protein>
<feature type="non-terminal residue" evidence="9">
    <location>
        <position position="343"/>
    </location>
</feature>
<dbReference type="PANTHER" id="PTHR11932">
    <property type="entry name" value="CULLIN"/>
    <property type="match status" value="1"/>
</dbReference>